<dbReference type="PROSITE" id="PS50181">
    <property type="entry name" value="FBOX"/>
    <property type="match status" value="1"/>
</dbReference>
<accession>A0A166AEI0</accession>
<keyword evidence="3" id="KW-1185">Reference proteome</keyword>
<dbReference type="AlphaFoldDB" id="A0A166AEI0"/>
<dbReference type="Proteomes" id="UP000077266">
    <property type="component" value="Unassembled WGS sequence"/>
</dbReference>
<evidence type="ECO:0000259" key="1">
    <source>
        <dbReference type="PROSITE" id="PS50181"/>
    </source>
</evidence>
<name>A0A166AEI0_EXIGL</name>
<dbReference type="InParanoid" id="A0A166AEI0"/>
<protein>
    <recommendedName>
        <fullName evidence="1">F-box domain-containing protein</fullName>
    </recommendedName>
</protein>
<organism evidence="2 3">
    <name type="scientific">Exidia glandulosa HHB12029</name>
    <dbReference type="NCBI Taxonomy" id="1314781"/>
    <lineage>
        <taxon>Eukaryota</taxon>
        <taxon>Fungi</taxon>
        <taxon>Dikarya</taxon>
        <taxon>Basidiomycota</taxon>
        <taxon>Agaricomycotina</taxon>
        <taxon>Agaricomycetes</taxon>
        <taxon>Auriculariales</taxon>
        <taxon>Exidiaceae</taxon>
        <taxon>Exidia</taxon>
    </lineage>
</organism>
<dbReference type="SUPFAM" id="SSF81383">
    <property type="entry name" value="F-box domain"/>
    <property type="match status" value="1"/>
</dbReference>
<feature type="domain" description="F-box" evidence="1">
    <location>
        <begin position="39"/>
        <end position="86"/>
    </location>
</feature>
<reference evidence="2 3" key="1">
    <citation type="journal article" date="2016" name="Mol. Biol. Evol.">
        <title>Comparative Genomics of Early-Diverging Mushroom-Forming Fungi Provides Insights into the Origins of Lignocellulose Decay Capabilities.</title>
        <authorList>
            <person name="Nagy L.G."/>
            <person name="Riley R."/>
            <person name="Tritt A."/>
            <person name="Adam C."/>
            <person name="Daum C."/>
            <person name="Floudas D."/>
            <person name="Sun H."/>
            <person name="Yadav J.S."/>
            <person name="Pangilinan J."/>
            <person name="Larsson K.H."/>
            <person name="Matsuura K."/>
            <person name="Barry K."/>
            <person name="Labutti K."/>
            <person name="Kuo R."/>
            <person name="Ohm R.A."/>
            <person name="Bhattacharya S.S."/>
            <person name="Shirouzu T."/>
            <person name="Yoshinaga Y."/>
            <person name="Martin F.M."/>
            <person name="Grigoriev I.V."/>
            <person name="Hibbett D.S."/>
        </authorList>
    </citation>
    <scope>NUCLEOTIDE SEQUENCE [LARGE SCALE GENOMIC DNA]</scope>
    <source>
        <strain evidence="2 3">HHB12029</strain>
    </source>
</reference>
<evidence type="ECO:0000313" key="3">
    <source>
        <dbReference type="Proteomes" id="UP000077266"/>
    </source>
</evidence>
<dbReference type="EMBL" id="KV426034">
    <property type="protein sequence ID" value="KZV91129.1"/>
    <property type="molecule type" value="Genomic_DNA"/>
</dbReference>
<dbReference type="Gene3D" id="1.20.1280.50">
    <property type="match status" value="1"/>
</dbReference>
<sequence length="498" mass="56322">MVSVLDALETRNDEPPSIDCAIVSTMDPDFAQSWNRTHADLLQRFPLELRVSCLRWLEPEDVLSVSHVSRDWRATSLSEPILWDSFNLSLSIRTIGAVGDCIDAMLHRSRSVPFDFSWFRGARMSARVMALLIEHASRFRHVVLYNQSGSFVSNMLDRPMLYLRTLEATGLDGPVQISATWNDSTVPHLRTLTLPGILFPDNLAPISSVRSLTLENTDNCRRLFETFPNVQTVNLQGVTSSTTLLPLELPRSLVSFSISAGTDDDDHSIILQSSRWRRLRNMHLHSMSVALSVHWFTNNLAGGWKLTLRCLSYDTVVIKMEDDEQHTLHNSIPYRYFRAVRFADLEIHLTQLTALTLAKPDEIISCTYGLTLPALRFFTLRLNNERETYWLRNWLLPRADALSAPALRVLTFQYPQHRTVVVSVALAVISGVPSIIATGDHPFPTLQFVGAGASVLCKQGIYFEWNFCEQIELEDTATGSTVFLIPPRQPEGVQEIRD</sequence>
<dbReference type="InterPro" id="IPR036047">
    <property type="entry name" value="F-box-like_dom_sf"/>
</dbReference>
<dbReference type="OrthoDB" id="2653019at2759"/>
<dbReference type="Pfam" id="PF00646">
    <property type="entry name" value="F-box"/>
    <property type="match status" value="1"/>
</dbReference>
<dbReference type="InterPro" id="IPR001810">
    <property type="entry name" value="F-box_dom"/>
</dbReference>
<evidence type="ECO:0000313" key="2">
    <source>
        <dbReference type="EMBL" id="KZV91129.1"/>
    </source>
</evidence>
<gene>
    <name evidence="2" type="ORF">EXIGLDRAFT_837333</name>
</gene>
<proteinExistence type="predicted"/>